<evidence type="ECO:0000313" key="3">
    <source>
        <dbReference type="EMBL" id="MEZ0475120.1"/>
    </source>
</evidence>
<gene>
    <name evidence="3" type="ORF">AB6713_10910</name>
</gene>
<keyword evidence="2" id="KW-1133">Transmembrane helix</keyword>
<name>A0ABV4HQW9_9GAMM</name>
<proteinExistence type="predicted"/>
<dbReference type="RefSeq" id="WP_370564215.1">
    <property type="nucleotide sequence ID" value="NZ_JBFWIB010000007.1"/>
</dbReference>
<feature type="region of interest" description="Disordered" evidence="1">
    <location>
        <begin position="1"/>
        <end position="22"/>
    </location>
</feature>
<keyword evidence="2" id="KW-0812">Transmembrane</keyword>
<feature type="compositionally biased region" description="Basic and acidic residues" evidence="1">
    <location>
        <begin position="1"/>
        <end position="13"/>
    </location>
</feature>
<organism evidence="3 4">
    <name type="scientific">Luteimonas salinilitoris</name>
    <dbReference type="NCBI Taxonomy" id="3237697"/>
    <lineage>
        <taxon>Bacteria</taxon>
        <taxon>Pseudomonadati</taxon>
        <taxon>Pseudomonadota</taxon>
        <taxon>Gammaproteobacteria</taxon>
        <taxon>Lysobacterales</taxon>
        <taxon>Lysobacteraceae</taxon>
        <taxon>Luteimonas</taxon>
    </lineage>
</organism>
<evidence type="ECO:0000313" key="4">
    <source>
        <dbReference type="Proteomes" id="UP001566331"/>
    </source>
</evidence>
<reference evidence="3 4" key="1">
    <citation type="submission" date="2024-07" db="EMBL/GenBank/DDBJ databases">
        <title>Luteimonas salilacus sp. nov., isolated from the shore soil of Salt Lake in Tibet of China.</title>
        <authorList>
            <person name="Zhang X."/>
            <person name="Li A."/>
        </authorList>
    </citation>
    <scope>NUCLEOTIDE SEQUENCE [LARGE SCALE GENOMIC DNA]</scope>
    <source>
        <strain evidence="3 4">B3-2-R+30</strain>
    </source>
</reference>
<keyword evidence="4" id="KW-1185">Reference proteome</keyword>
<evidence type="ECO:0000256" key="2">
    <source>
        <dbReference type="SAM" id="Phobius"/>
    </source>
</evidence>
<keyword evidence="2" id="KW-0472">Membrane</keyword>
<feature type="transmembrane region" description="Helical" evidence="2">
    <location>
        <begin position="27"/>
        <end position="47"/>
    </location>
</feature>
<accession>A0ABV4HQW9</accession>
<sequence length="49" mass="5289">MTAKRDDRPHASDPRVAAGRRRARRTALIVAVIAVAIYAAFILSGVATR</sequence>
<evidence type="ECO:0000256" key="1">
    <source>
        <dbReference type="SAM" id="MobiDB-lite"/>
    </source>
</evidence>
<dbReference type="Proteomes" id="UP001566331">
    <property type="component" value="Unassembled WGS sequence"/>
</dbReference>
<dbReference type="EMBL" id="JBFWIC010000013">
    <property type="protein sequence ID" value="MEZ0475120.1"/>
    <property type="molecule type" value="Genomic_DNA"/>
</dbReference>
<comment type="caution">
    <text evidence="3">The sequence shown here is derived from an EMBL/GenBank/DDBJ whole genome shotgun (WGS) entry which is preliminary data.</text>
</comment>
<protein>
    <submittedName>
        <fullName evidence="3">Uncharacterized protein</fullName>
    </submittedName>
</protein>